<sequence>MATTPPPSAGASEPRPSTSEAIQTGADVFVAFFEIEMAKATAASKRTIRDLEARFSEFQKSSHSSAVIYTRRCADLEAAIRSTRTAHAQAVAEGSLARTQMSEAQQQLAKVKHGLDHLKNCPKTEHSSCLQFPPEQAGNGATVTPTGMQNCDAEVQADDLNMLFSLGELRRQLMVTQQLLEAKERDCKAVEKERDDLKAAMMINNRIFSVQVELESLKDSHARSQTSSSMDKDMLVGEAAHSVAHDITTLASSALREDGSQKDDTQSSKTLSALPLSCILKNSEHPNFVSVAHTTNGPSAAGRAPSVASSTFSAHTAKHSSLSQAISPSLNPTSGSFAINIQKDDEKSPSKRPASDSINSTLETSAKRVKRDHLPHDQSPVANSPSHQPSDCAINESDIWPAAPGHSSNQPGSEARMKHTGAASVSACHLATSEGNTGHHSPRVSDNQNQAPPSRPKPKPAYSGRPSNSTIAGGTDSGGSKKNATVSEHTPSRPKPGPAYSGANSIHSGSTPSCASGSAD</sequence>
<accession>A0A0C3BYM4</accession>
<dbReference type="AlphaFoldDB" id="A0A0C3BYM4"/>
<dbReference type="EMBL" id="KN832971">
    <property type="protein sequence ID" value="KIM91648.1"/>
    <property type="molecule type" value="Genomic_DNA"/>
</dbReference>
<reference evidence="3 4" key="1">
    <citation type="submission" date="2014-04" db="EMBL/GenBank/DDBJ databases">
        <authorList>
            <consortium name="DOE Joint Genome Institute"/>
            <person name="Kuo A."/>
            <person name="Tarkka M."/>
            <person name="Buscot F."/>
            <person name="Kohler A."/>
            <person name="Nagy L.G."/>
            <person name="Floudas D."/>
            <person name="Copeland A."/>
            <person name="Barry K.W."/>
            <person name="Cichocki N."/>
            <person name="Veneault-Fourrey C."/>
            <person name="LaButti K."/>
            <person name="Lindquist E.A."/>
            <person name="Lipzen A."/>
            <person name="Lundell T."/>
            <person name="Morin E."/>
            <person name="Murat C."/>
            <person name="Sun H."/>
            <person name="Tunlid A."/>
            <person name="Henrissat B."/>
            <person name="Grigoriev I.V."/>
            <person name="Hibbett D.S."/>
            <person name="Martin F."/>
            <person name="Nordberg H.P."/>
            <person name="Cantor M.N."/>
            <person name="Hua S.X."/>
        </authorList>
    </citation>
    <scope>NUCLEOTIDE SEQUENCE [LARGE SCALE GENOMIC DNA]</scope>
    <source>
        <strain evidence="3 4">F 1598</strain>
    </source>
</reference>
<proteinExistence type="predicted"/>
<feature type="region of interest" description="Disordered" evidence="2">
    <location>
        <begin position="1"/>
        <end position="20"/>
    </location>
</feature>
<evidence type="ECO:0000256" key="1">
    <source>
        <dbReference type="SAM" id="Coils"/>
    </source>
</evidence>
<keyword evidence="1" id="KW-0175">Coiled coil</keyword>
<feature type="compositionally biased region" description="Polar residues" evidence="2">
    <location>
        <begin position="465"/>
        <end position="489"/>
    </location>
</feature>
<name>A0A0C3BYM4_PILCF</name>
<feature type="coiled-coil region" evidence="1">
    <location>
        <begin position="166"/>
        <end position="200"/>
    </location>
</feature>
<dbReference type="HOGENOM" id="CLU_523877_0_0_1"/>
<evidence type="ECO:0000313" key="3">
    <source>
        <dbReference type="EMBL" id="KIM91648.1"/>
    </source>
</evidence>
<organism evidence="3 4">
    <name type="scientific">Piloderma croceum (strain F 1598)</name>
    <dbReference type="NCBI Taxonomy" id="765440"/>
    <lineage>
        <taxon>Eukaryota</taxon>
        <taxon>Fungi</taxon>
        <taxon>Dikarya</taxon>
        <taxon>Basidiomycota</taxon>
        <taxon>Agaricomycotina</taxon>
        <taxon>Agaricomycetes</taxon>
        <taxon>Agaricomycetidae</taxon>
        <taxon>Atheliales</taxon>
        <taxon>Atheliaceae</taxon>
        <taxon>Piloderma</taxon>
    </lineage>
</organism>
<feature type="compositionally biased region" description="Polar residues" evidence="2">
    <location>
        <begin position="502"/>
        <end position="520"/>
    </location>
</feature>
<reference evidence="4" key="2">
    <citation type="submission" date="2015-01" db="EMBL/GenBank/DDBJ databases">
        <title>Evolutionary Origins and Diversification of the Mycorrhizal Mutualists.</title>
        <authorList>
            <consortium name="DOE Joint Genome Institute"/>
            <consortium name="Mycorrhizal Genomics Consortium"/>
            <person name="Kohler A."/>
            <person name="Kuo A."/>
            <person name="Nagy L.G."/>
            <person name="Floudas D."/>
            <person name="Copeland A."/>
            <person name="Barry K.W."/>
            <person name="Cichocki N."/>
            <person name="Veneault-Fourrey C."/>
            <person name="LaButti K."/>
            <person name="Lindquist E.A."/>
            <person name="Lipzen A."/>
            <person name="Lundell T."/>
            <person name="Morin E."/>
            <person name="Murat C."/>
            <person name="Riley R."/>
            <person name="Ohm R."/>
            <person name="Sun H."/>
            <person name="Tunlid A."/>
            <person name="Henrissat B."/>
            <person name="Grigoriev I.V."/>
            <person name="Hibbett D.S."/>
            <person name="Martin F."/>
        </authorList>
    </citation>
    <scope>NUCLEOTIDE SEQUENCE [LARGE SCALE GENOMIC DNA]</scope>
    <source>
        <strain evidence="4">F 1598</strain>
    </source>
</reference>
<gene>
    <name evidence="3" type="ORF">PILCRDRAFT_810929</name>
</gene>
<feature type="compositionally biased region" description="Polar residues" evidence="2">
    <location>
        <begin position="322"/>
        <end position="339"/>
    </location>
</feature>
<feature type="compositionally biased region" description="Polar residues" evidence="2">
    <location>
        <begin position="380"/>
        <end position="389"/>
    </location>
</feature>
<feature type="region of interest" description="Disordered" evidence="2">
    <location>
        <begin position="322"/>
        <end position="520"/>
    </location>
</feature>
<dbReference type="InParanoid" id="A0A0C3BYM4"/>
<evidence type="ECO:0000256" key="2">
    <source>
        <dbReference type="SAM" id="MobiDB-lite"/>
    </source>
</evidence>
<evidence type="ECO:0000313" key="4">
    <source>
        <dbReference type="Proteomes" id="UP000054166"/>
    </source>
</evidence>
<protein>
    <submittedName>
        <fullName evidence="3">Uncharacterized protein</fullName>
    </submittedName>
</protein>
<feature type="compositionally biased region" description="Polar residues" evidence="2">
    <location>
        <begin position="433"/>
        <end position="452"/>
    </location>
</feature>
<dbReference type="Proteomes" id="UP000054166">
    <property type="component" value="Unassembled WGS sequence"/>
</dbReference>
<keyword evidence="4" id="KW-1185">Reference proteome</keyword>